<evidence type="ECO:0000313" key="3">
    <source>
        <dbReference type="Proteomes" id="UP001183809"/>
    </source>
</evidence>
<sequence>MPSPDELPPGTRRAFVAELFFHYTEAGRPTLARVAATTRSMTDAFPVSRETIRRLLRGEAVARWERVDAVLRALCEIGNQDPDRRRWLETGDWNDDGDPTTCRQQLRQLLYDDIDEVQPELPPAPSAVPPPRSSGGWGGTPPTPTGGWGSTLSQQKQDDPWATTPPSSTPSTGGYTDEPPF</sequence>
<accession>A0ABU2U1H4</accession>
<evidence type="ECO:0000313" key="2">
    <source>
        <dbReference type="EMBL" id="MDT0467077.1"/>
    </source>
</evidence>
<feature type="region of interest" description="Disordered" evidence="1">
    <location>
        <begin position="118"/>
        <end position="181"/>
    </location>
</feature>
<dbReference type="Proteomes" id="UP001183809">
    <property type="component" value="Unassembled WGS sequence"/>
</dbReference>
<protein>
    <submittedName>
        <fullName evidence="2">Uncharacterized protein</fullName>
    </submittedName>
</protein>
<dbReference type="EMBL" id="JAVREY010000047">
    <property type="protein sequence ID" value="MDT0467077.1"/>
    <property type="molecule type" value="Genomic_DNA"/>
</dbReference>
<dbReference type="RefSeq" id="WP_311698539.1">
    <property type="nucleotide sequence ID" value="NZ_JAVREY010000047.1"/>
</dbReference>
<comment type="caution">
    <text evidence="2">The sequence shown here is derived from an EMBL/GenBank/DDBJ whole genome shotgun (WGS) entry which is preliminary data.</text>
</comment>
<reference evidence="3" key="1">
    <citation type="submission" date="2023-07" db="EMBL/GenBank/DDBJ databases">
        <title>30 novel species of actinomycetes from the DSMZ collection.</title>
        <authorList>
            <person name="Nouioui I."/>
        </authorList>
    </citation>
    <scope>NUCLEOTIDE SEQUENCE [LARGE SCALE GENOMIC DNA]</scope>
    <source>
        <strain evidence="3">DSM 41699</strain>
    </source>
</reference>
<feature type="compositionally biased region" description="Pro residues" evidence="1">
    <location>
        <begin position="120"/>
        <end position="132"/>
    </location>
</feature>
<gene>
    <name evidence="2" type="ORF">RM764_29430</name>
</gene>
<evidence type="ECO:0000256" key="1">
    <source>
        <dbReference type="SAM" id="MobiDB-lite"/>
    </source>
</evidence>
<proteinExistence type="predicted"/>
<keyword evidence="3" id="KW-1185">Reference proteome</keyword>
<name>A0ABU2U1H4_9ACTN</name>
<organism evidence="2 3">
    <name type="scientific">Streptomyces gibsoniae</name>
    <dbReference type="NCBI Taxonomy" id="3075529"/>
    <lineage>
        <taxon>Bacteria</taxon>
        <taxon>Bacillati</taxon>
        <taxon>Actinomycetota</taxon>
        <taxon>Actinomycetes</taxon>
        <taxon>Kitasatosporales</taxon>
        <taxon>Streptomycetaceae</taxon>
        <taxon>Streptomyces</taxon>
    </lineage>
</organism>